<dbReference type="AlphaFoldDB" id="A0A507Z8D3"/>
<dbReference type="InterPro" id="IPR050330">
    <property type="entry name" value="Bact_OuterMem_StrucFunc"/>
</dbReference>
<dbReference type="SUPFAM" id="SSF103088">
    <property type="entry name" value="OmpA-like"/>
    <property type="match status" value="1"/>
</dbReference>
<dbReference type="PROSITE" id="PS51123">
    <property type="entry name" value="OMPA_2"/>
    <property type="match status" value="1"/>
</dbReference>
<dbReference type="InterPro" id="IPR036737">
    <property type="entry name" value="OmpA-like_sf"/>
</dbReference>
<keyword evidence="7" id="KW-1185">Reference proteome</keyword>
<evidence type="ECO:0000313" key="7">
    <source>
        <dbReference type="Proteomes" id="UP000317169"/>
    </source>
</evidence>
<keyword evidence="3" id="KW-0998">Cell outer membrane</keyword>
<sequence>MQGFRFFVLLLFSTGMLFSQQVDFTNIRFQKFYKVGKTNKVFMPLGEISFADKIISFRQGKPKAKPQFSNPKNALGAPDYVKYPDNTYLSLGCYGELVVQFQNNGFINIDGPDLYFFEVGPSVEAFDVEISVDGKNWIYVGDTCGGSSYVDIASAEENAVRNIYYYIKLTDLGNFCDGPTAGADIDAIGAIGGVLKVNINAQVLFDVDKHNLKKEAAKALDNFLQALKKIPKAEIIIEGHTDNQASEAYNLTLGENRAKRVKKYILKNIKKPENYGITTKSFGENKPLATNQTKTGRQQNRRVEIIVLPEKEFYKSPE</sequence>
<dbReference type="OrthoDB" id="9782229at2"/>
<dbReference type="RefSeq" id="WP_141422608.1">
    <property type="nucleotide sequence ID" value="NZ_VIAR01000015.1"/>
</dbReference>
<name>A0A507Z8D3_9FLAO</name>
<feature type="domain" description="OmpA-like" evidence="5">
    <location>
        <begin position="192"/>
        <end position="311"/>
    </location>
</feature>
<dbReference type="Gene3D" id="3.30.1330.60">
    <property type="entry name" value="OmpA-like domain"/>
    <property type="match status" value="1"/>
</dbReference>
<accession>A0A507Z8D3</accession>
<comment type="subcellular location">
    <subcellularLocation>
        <location evidence="1">Cell outer membrane</location>
    </subcellularLocation>
</comment>
<evidence type="ECO:0000256" key="4">
    <source>
        <dbReference type="PROSITE-ProRule" id="PRU00473"/>
    </source>
</evidence>
<dbReference type="EMBL" id="VIAR01000015">
    <property type="protein sequence ID" value="TQD33986.1"/>
    <property type="molecule type" value="Genomic_DNA"/>
</dbReference>
<proteinExistence type="predicted"/>
<dbReference type="PANTHER" id="PTHR30329:SF21">
    <property type="entry name" value="LIPOPROTEIN YIAD-RELATED"/>
    <property type="match status" value="1"/>
</dbReference>
<evidence type="ECO:0000256" key="3">
    <source>
        <dbReference type="ARBA" id="ARBA00023237"/>
    </source>
</evidence>
<dbReference type="InterPro" id="IPR006664">
    <property type="entry name" value="OMP_bac"/>
</dbReference>
<dbReference type="CDD" id="cd07185">
    <property type="entry name" value="OmpA_C-like"/>
    <property type="match status" value="1"/>
</dbReference>
<evidence type="ECO:0000256" key="1">
    <source>
        <dbReference type="ARBA" id="ARBA00004442"/>
    </source>
</evidence>
<dbReference type="Proteomes" id="UP000317169">
    <property type="component" value="Unassembled WGS sequence"/>
</dbReference>
<reference evidence="6 7" key="1">
    <citation type="submission" date="2019-06" db="EMBL/GenBank/DDBJ databases">
        <title>Flavibacter putida gen. nov., sp. nov., a novel marine bacterium of the family Flavobacteriaceae isolated from coastal seawater.</title>
        <authorList>
            <person name="Feng X."/>
        </authorList>
    </citation>
    <scope>NUCLEOTIDE SEQUENCE [LARGE SCALE GENOMIC DNA]</scope>
    <source>
        <strain evidence="6 7">PLHSN227</strain>
    </source>
</reference>
<dbReference type="PRINTS" id="PR01021">
    <property type="entry name" value="OMPADOMAIN"/>
</dbReference>
<keyword evidence="2 4" id="KW-0472">Membrane</keyword>
<gene>
    <name evidence="6" type="ORF">FKR84_12240</name>
</gene>
<organism evidence="6 7">
    <name type="scientific">Haloflavibacter putidus</name>
    <dbReference type="NCBI Taxonomy" id="2576776"/>
    <lineage>
        <taxon>Bacteria</taxon>
        <taxon>Pseudomonadati</taxon>
        <taxon>Bacteroidota</taxon>
        <taxon>Flavobacteriia</taxon>
        <taxon>Flavobacteriales</taxon>
        <taxon>Flavobacteriaceae</taxon>
        <taxon>Haloflavibacter</taxon>
    </lineage>
</organism>
<comment type="caution">
    <text evidence="6">The sequence shown here is derived from an EMBL/GenBank/DDBJ whole genome shotgun (WGS) entry which is preliminary data.</text>
</comment>
<dbReference type="Pfam" id="PF00691">
    <property type="entry name" value="OmpA"/>
    <property type="match status" value="1"/>
</dbReference>
<evidence type="ECO:0000259" key="5">
    <source>
        <dbReference type="PROSITE" id="PS51123"/>
    </source>
</evidence>
<evidence type="ECO:0000256" key="2">
    <source>
        <dbReference type="ARBA" id="ARBA00023136"/>
    </source>
</evidence>
<dbReference type="InterPro" id="IPR006665">
    <property type="entry name" value="OmpA-like"/>
</dbReference>
<protein>
    <submittedName>
        <fullName evidence="6">OmpA family protein</fullName>
    </submittedName>
</protein>
<evidence type="ECO:0000313" key="6">
    <source>
        <dbReference type="EMBL" id="TQD33986.1"/>
    </source>
</evidence>
<dbReference type="PANTHER" id="PTHR30329">
    <property type="entry name" value="STATOR ELEMENT OF FLAGELLAR MOTOR COMPLEX"/>
    <property type="match status" value="1"/>
</dbReference>
<dbReference type="GO" id="GO:0009279">
    <property type="term" value="C:cell outer membrane"/>
    <property type="evidence" value="ECO:0007669"/>
    <property type="project" value="UniProtKB-SubCell"/>
</dbReference>